<evidence type="ECO:0000313" key="1">
    <source>
        <dbReference type="EMBL" id="CAH9091265.1"/>
    </source>
</evidence>
<reference evidence="1" key="1">
    <citation type="submission" date="2022-07" db="EMBL/GenBank/DDBJ databases">
        <authorList>
            <person name="Macas J."/>
            <person name="Novak P."/>
            <person name="Neumann P."/>
        </authorList>
    </citation>
    <scope>NUCLEOTIDE SEQUENCE</scope>
</reference>
<evidence type="ECO:0000313" key="2">
    <source>
        <dbReference type="Proteomes" id="UP001152523"/>
    </source>
</evidence>
<protein>
    <submittedName>
        <fullName evidence="1">Uncharacterized protein</fullName>
    </submittedName>
</protein>
<gene>
    <name evidence="1" type="ORF">CEPIT_LOCUS11667</name>
</gene>
<name>A0AAV0D8K8_9ASTE</name>
<sequence length="132" mass="15646">MTSDLLSSMALEHNYSKANLTQPDLKRLGLEPFEEYHVFDNPVSVIYLNHNDEKFLMIVDEVHKYCDGTLKIIREQLKPKKDELDKKSKEASKDELKELQRTDNILKAIEKQLDRRKCLRNYKHALNLCKHY</sequence>
<dbReference type="EMBL" id="CAMAPF010000068">
    <property type="protein sequence ID" value="CAH9091265.1"/>
    <property type="molecule type" value="Genomic_DNA"/>
</dbReference>
<keyword evidence="2" id="KW-1185">Reference proteome</keyword>
<dbReference type="AlphaFoldDB" id="A0AAV0D8K8"/>
<organism evidence="1 2">
    <name type="scientific">Cuscuta epithymum</name>
    <dbReference type="NCBI Taxonomy" id="186058"/>
    <lineage>
        <taxon>Eukaryota</taxon>
        <taxon>Viridiplantae</taxon>
        <taxon>Streptophyta</taxon>
        <taxon>Embryophyta</taxon>
        <taxon>Tracheophyta</taxon>
        <taxon>Spermatophyta</taxon>
        <taxon>Magnoliopsida</taxon>
        <taxon>eudicotyledons</taxon>
        <taxon>Gunneridae</taxon>
        <taxon>Pentapetalae</taxon>
        <taxon>asterids</taxon>
        <taxon>lamiids</taxon>
        <taxon>Solanales</taxon>
        <taxon>Convolvulaceae</taxon>
        <taxon>Cuscuteae</taxon>
        <taxon>Cuscuta</taxon>
        <taxon>Cuscuta subgen. Cuscuta</taxon>
    </lineage>
</organism>
<proteinExistence type="predicted"/>
<dbReference type="Proteomes" id="UP001152523">
    <property type="component" value="Unassembled WGS sequence"/>
</dbReference>
<accession>A0AAV0D8K8</accession>
<comment type="caution">
    <text evidence="1">The sequence shown here is derived from an EMBL/GenBank/DDBJ whole genome shotgun (WGS) entry which is preliminary data.</text>
</comment>